<keyword evidence="5" id="KW-0430">Lectin</keyword>
<keyword evidence="7" id="KW-1015">Disulfide bond</keyword>
<keyword evidence="4" id="KW-0479">Metal-binding</keyword>
<dbReference type="GO" id="GO:0042806">
    <property type="term" value="F:fucose binding"/>
    <property type="evidence" value="ECO:0007669"/>
    <property type="project" value="UniProtKB-ARBA"/>
</dbReference>
<keyword evidence="6" id="KW-0106">Calcium</keyword>
<dbReference type="SUPFAM" id="SSF49785">
    <property type="entry name" value="Galactose-binding domain-like"/>
    <property type="match status" value="1"/>
</dbReference>
<dbReference type="GO" id="GO:0046872">
    <property type="term" value="F:metal ion binding"/>
    <property type="evidence" value="ECO:0007669"/>
    <property type="project" value="UniProtKB-KW"/>
</dbReference>
<proteinExistence type="inferred from homology"/>
<evidence type="ECO:0000313" key="9">
    <source>
        <dbReference type="EMBL" id="EKC38270.1"/>
    </source>
</evidence>
<evidence type="ECO:0000256" key="2">
    <source>
        <dbReference type="ARBA" id="ARBA00010147"/>
    </source>
</evidence>
<evidence type="ECO:0000256" key="5">
    <source>
        <dbReference type="ARBA" id="ARBA00022734"/>
    </source>
</evidence>
<comment type="function">
    <text evidence="1">Acts as a defensive agent. Recognizes blood group fucosylated oligosaccharides including A, B, H and Lewis B-type antigens. Does not recognize Lewis A antigen and has low affinity for monovalent haptens.</text>
</comment>
<evidence type="ECO:0000256" key="7">
    <source>
        <dbReference type="ARBA" id="ARBA00023157"/>
    </source>
</evidence>
<dbReference type="Gene3D" id="2.60.120.260">
    <property type="entry name" value="Galactose-binding domain-like"/>
    <property type="match status" value="1"/>
</dbReference>
<name>K1RAL2_MAGGI</name>
<evidence type="ECO:0000259" key="8">
    <source>
        <dbReference type="SMART" id="SM00607"/>
    </source>
</evidence>
<feature type="domain" description="Fucolectin tachylectin-4 pentraxin-1" evidence="8">
    <location>
        <begin position="1"/>
        <end position="146"/>
    </location>
</feature>
<dbReference type="InterPro" id="IPR006585">
    <property type="entry name" value="FTP1"/>
</dbReference>
<evidence type="ECO:0000256" key="6">
    <source>
        <dbReference type="ARBA" id="ARBA00022837"/>
    </source>
</evidence>
<evidence type="ECO:0000256" key="1">
    <source>
        <dbReference type="ARBA" id="ARBA00002219"/>
    </source>
</evidence>
<dbReference type="PANTHER" id="PTHR45713:SF6">
    <property type="entry name" value="F5_8 TYPE C DOMAIN-CONTAINING PROTEIN"/>
    <property type="match status" value="1"/>
</dbReference>
<dbReference type="InParanoid" id="K1RAL2"/>
<evidence type="ECO:0000256" key="4">
    <source>
        <dbReference type="ARBA" id="ARBA00022723"/>
    </source>
</evidence>
<dbReference type="AlphaFoldDB" id="K1RAL2"/>
<dbReference type="HOGENOM" id="CLU_072164_3_1_1"/>
<reference evidence="9" key="1">
    <citation type="journal article" date="2012" name="Nature">
        <title>The oyster genome reveals stress adaptation and complexity of shell formation.</title>
        <authorList>
            <person name="Zhang G."/>
            <person name="Fang X."/>
            <person name="Guo X."/>
            <person name="Li L."/>
            <person name="Luo R."/>
            <person name="Xu F."/>
            <person name="Yang P."/>
            <person name="Zhang L."/>
            <person name="Wang X."/>
            <person name="Qi H."/>
            <person name="Xiong Z."/>
            <person name="Que H."/>
            <person name="Xie Y."/>
            <person name="Holland P.W."/>
            <person name="Paps J."/>
            <person name="Zhu Y."/>
            <person name="Wu F."/>
            <person name="Chen Y."/>
            <person name="Wang J."/>
            <person name="Peng C."/>
            <person name="Meng J."/>
            <person name="Yang L."/>
            <person name="Liu J."/>
            <person name="Wen B."/>
            <person name="Zhang N."/>
            <person name="Huang Z."/>
            <person name="Zhu Q."/>
            <person name="Feng Y."/>
            <person name="Mount A."/>
            <person name="Hedgecock D."/>
            <person name="Xu Z."/>
            <person name="Liu Y."/>
            <person name="Domazet-Loso T."/>
            <person name="Du Y."/>
            <person name="Sun X."/>
            <person name="Zhang S."/>
            <person name="Liu B."/>
            <person name="Cheng P."/>
            <person name="Jiang X."/>
            <person name="Li J."/>
            <person name="Fan D."/>
            <person name="Wang W."/>
            <person name="Fu W."/>
            <person name="Wang T."/>
            <person name="Wang B."/>
            <person name="Zhang J."/>
            <person name="Peng Z."/>
            <person name="Li Y."/>
            <person name="Li N."/>
            <person name="Wang J."/>
            <person name="Chen M."/>
            <person name="He Y."/>
            <person name="Tan F."/>
            <person name="Song X."/>
            <person name="Zheng Q."/>
            <person name="Huang R."/>
            <person name="Yang H."/>
            <person name="Du X."/>
            <person name="Chen L."/>
            <person name="Yang M."/>
            <person name="Gaffney P.M."/>
            <person name="Wang S."/>
            <person name="Luo L."/>
            <person name="She Z."/>
            <person name="Ming Y."/>
            <person name="Huang W."/>
            <person name="Zhang S."/>
            <person name="Huang B."/>
            <person name="Zhang Y."/>
            <person name="Qu T."/>
            <person name="Ni P."/>
            <person name="Miao G."/>
            <person name="Wang J."/>
            <person name="Wang Q."/>
            <person name="Steinberg C.E."/>
            <person name="Wang H."/>
            <person name="Li N."/>
            <person name="Qian L."/>
            <person name="Zhang G."/>
            <person name="Li Y."/>
            <person name="Yang H."/>
            <person name="Liu X."/>
            <person name="Wang J."/>
            <person name="Yin Y."/>
            <person name="Wang J."/>
        </authorList>
    </citation>
    <scope>NUCLEOTIDE SEQUENCE [LARGE SCALE GENOMIC DNA]</scope>
    <source>
        <strain evidence="9">05x7-T-G4-1.051#20</strain>
    </source>
</reference>
<dbReference type="GO" id="GO:0001868">
    <property type="term" value="P:regulation of complement activation, lectin pathway"/>
    <property type="evidence" value="ECO:0007669"/>
    <property type="project" value="UniProtKB-ARBA"/>
</dbReference>
<sequence>MSDIALGKPATQSSTFDPFIAKYAVDGNRGTDFIKDMCSHTADADIDTNPWWLVDLQAVYYIKTVRILNRGMDMYGRDVSFRLQNVTVTVGMTESNVNTLCGFFSGPGTLAQLVVINCPTSTKGKFVRISKPTSRLTLCEVDVFGDLL</sequence>
<dbReference type="EMBL" id="JH816193">
    <property type="protein sequence ID" value="EKC38270.1"/>
    <property type="molecule type" value="Genomic_DNA"/>
</dbReference>
<comment type="similarity">
    <text evidence="2">Belongs to the fucolectin family.</text>
</comment>
<comment type="subunit">
    <text evidence="3">Homotrimer.</text>
</comment>
<dbReference type="InterPro" id="IPR008979">
    <property type="entry name" value="Galactose-bd-like_sf"/>
</dbReference>
<gene>
    <name evidence="9" type="ORF">CGI_10022594</name>
</gene>
<dbReference type="InterPro" id="IPR051941">
    <property type="entry name" value="BG_Antigen-Binding_Lectin"/>
</dbReference>
<accession>K1RAL2</accession>
<dbReference type="PANTHER" id="PTHR45713">
    <property type="entry name" value="FTP DOMAIN-CONTAINING PROTEIN"/>
    <property type="match status" value="1"/>
</dbReference>
<dbReference type="Pfam" id="PF22633">
    <property type="entry name" value="F5_F8_type_C_2"/>
    <property type="match status" value="1"/>
</dbReference>
<evidence type="ECO:0000256" key="3">
    <source>
        <dbReference type="ARBA" id="ARBA00011233"/>
    </source>
</evidence>
<dbReference type="GO" id="GO:0010185">
    <property type="term" value="P:regulation of cellular defense response"/>
    <property type="evidence" value="ECO:0007669"/>
    <property type="project" value="UniProtKB-ARBA"/>
</dbReference>
<dbReference type="SMART" id="SM00607">
    <property type="entry name" value="FTP"/>
    <property type="match status" value="1"/>
</dbReference>
<organism evidence="9">
    <name type="scientific">Magallana gigas</name>
    <name type="common">Pacific oyster</name>
    <name type="synonym">Crassostrea gigas</name>
    <dbReference type="NCBI Taxonomy" id="29159"/>
    <lineage>
        <taxon>Eukaryota</taxon>
        <taxon>Metazoa</taxon>
        <taxon>Spiralia</taxon>
        <taxon>Lophotrochozoa</taxon>
        <taxon>Mollusca</taxon>
        <taxon>Bivalvia</taxon>
        <taxon>Autobranchia</taxon>
        <taxon>Pteriomorphia</taxon>
        <taxon>Ostreida</taxon>
        <taxon>Ostreoidea</taxon>
        <taxon>Ostreidae</taxon>
        <taxon>Magallana</taxon>
    </lineage>
</organism>
<protein>
    <submittedName>
        <fullName evidence="9">Fucolectin-1</fullName>
    </submittedName>
</protein>